<comment type="similarity">
    <text evidence="2">Belongs to the Ni-containing carbon monoxide dehydrogenase family.</text>
</comment>
<evidence type="ECO:0000256" key="3">
    <source>
        <dbReference type="ARBA" id="ARBA00011738"/>
    </source>
</evidence>
<dbReference type="PIRSF" id="PIRSF005023">
    <property type="entry name" value="CODH"/>
    <property type="match status" value="1"/>
</dbReference>
<feature type="binding site" evidence="12">
    <location>
        <position position="75"/>
    </location>
    <ligand>
        <name>[4Fe-4S] cluster</name>
        <dbReference type="ChEBI" id="CHEBI:49883"/>
        <label>2</label>
    </ligand>
</feature>
<dbReference type="InterPro" id="IPR016101">
    <property type="entry name" value="CO_DH_a-bundle"/>
</dbReference>
<keyword evidence="7 11" id="KW-0560">Oxidoreductase</keyword>
<organism evidence="13 14">
    <name type="scientific">Geotalea uraniireducens (strain Rf4)</name>
    <name type="common">Geobacter uraniireducens</name>
    <dbReference type="NCBI Taxonomy" id="351605"/>
    <lineage>
        <taxon>Bacteria</taxon>
        <taxon>Pseudomonadati</taxon>
        <taxon>Thermodesulfobacteriota</taxon>
        <taxon>Desulfuromonadia</taxon>
        <taxon>Geobacterales</taxon>
        <taxon>Geobacteraceae</taxon>
        <taxon>Geotalea</taxon>
    </lineage>
</organism>
<keyword evidence="6 11" id="KW-0479">Metal-binding</keyword>
<feature type="binding site" evidence="12">
    <location>
        <position position="56"/>
    </location>
    <ligand>
        <name>[4Fe-4S] cluster</name>
        <dbReference type="ChEBI" id="CHEBI:49883"/>
        <label>2</label>
    </ligand>
</feature>
<dbReference type="PANTHER" id="PTHR30109">
    <property type="entry name" value="HYDROXYLAMINE REDUCTASE"/>
    <property type="match status" value="1"/>
</dbReference>
<dbReference type="InterPro" id="IPR011254">
    <property type="entry name" value="Prismane-like_sf"/>
</dbReference>
<dbReference type="FunFam" id="3.40.50.2030:FF:000005">
    <property type="entry name" value="Carbon monoxide dehydrogenase"/>
    <property type="match status" value="1"/>
</dbReference>
<keyword evidence="4 11" id="KW-0004">4Fe-4S</keyword>
<dbReference type="AlphaFoldDB" id="A5GC67"/>
<evidence type="ECO:0000256" key="5">
    <source>
        <dbReference type="ARBA" id="ARBA00022596"/>
    </source>
</evidence>
<keyword evidence="5 12" id="KW-0533">Nickel</keyword>
<dbReference type="NCBIfam" id="TIGR01702">
    <property type="entry name" value="CO_DH_cata"/>
    <property type="match status" value="1"/>
</dbReference>
<comment type="catalytic activity">
    <reaction evidence="10 11">
        <text>CO + 2 oxidized [2Fe-2S]-[ferredoxin] + H2O = 2 reduced [2Fe-2S]-[ferredoxin] + CO2 + 2 H(+)</text>
        <dbReference type="Rhea" id="RHEA:21040"/>
        <dbReference type="Rhea" id="RHEA-COMP:10000"/>
        <dbReference type="Rhea" id="RHEA-COMP:10001"/>
        <dbReference type="ChEBI" id="CHEBI:15377"/>
        <dbReference type="ChEBI" id="CHEBI:15378"/>
        <dbReference type="ChEBI" id="CHEBI:16526"/>
        <dbReference type="ChEBI" id="CHEBI:17245"/>
        <dbReference type="ChEBI" id="CHEBI:33737"/>
        <dbReference type="ChEBI" id="CHEBI:33738"/>
        <dbReference type="EC" id="1.2.7.4"/>
    </reaction>
</comment>
<feature type="binding site" evidence="12">
    <location>
        <position position="354"/>
    </location>
    <ligand>
        <name>[Ni-4Fe-4S] cluster</name>
        <dbReference type="ChEBI" id="CHEBI:47739"/>
    </ligand>
</feature>
<dbReference type="FunFam" id="3.40.50.2030:FF:000003">
    <property type="entry name" value="Carbon monoxide dehydrogenase"/>
    <property type="match status" value="1"/>
</dbReference>
<feature type="binding site" evidence="12">
    <location>
        <position position="52"/>
    </location>
    <ligand>
        <name>[4Fe-4S] cluster</name>
        <dbReference type="ChEBI" id="CHEBI:49883"/>
        <label>1</label>
        <note>ligand shared between dimeric partners</note>
    </ligand>
</feature>
<dbReference type="OrthoDB" id="5478720at2"/>
<dbReference type="Proteomes" id="UP000006695">
    <property type="component" value="Chromosome"/>
</dbReference>
<sequence length="641" mass="68609">MDEVKAIKDDHRSVDPAAVEMLRIADREGYSNVWERYEKQQPQCSYGQLGTCCRICSMGPCRIDPFGEGPTHGVCGATADTIVARNLARMAAVGSSSHSDHGRKVALLLRAVANGTNTDYHITDPDKLMAVAARLGIPTAGRQQMEIAADVAKVAIDCFGNQEEEPLVFLQKYMPVKRFERLKELERALYESTGAKTGFLPRGIDREAVDILHRTHFGCDHDPLSLVAQSIRCSLSDGWGGSLIATELQDILLGTPTIKSVKANLGVLEEESVNVVVHGHEPILSAKVAEMALSAENRQAAEAVGAKRVNVVGLCCTGNEVLLRQGVGMAGNESHSELAIMTGAVDAMVVDVQCIFPALADLASCFHTKFITTSEQAKIPGALHIQFDEHHADVIASRIIKTAIDAFPNRNKGRVYIPKHTATAVVGFTVEEILKALGGTLQPLIDLIVSGTIKGVAGIVGCNNVKVQQDHFHRVLTTELLKRDILVIGTGCWAVAAAKAGLMDLSAQKLAGPGLKAVCKQLGIPPVLHMGSCVDCSRMLNLAGAIADHLKVDISDLPLVGSAPEWTTEKAVAIGAYFVGSGIPVHLWPLPPILGGPAVTKILTQDAKDLLGGWFFVEEDPVAAADQMERIVMQRRSALGI</sequence>
<dbReference type="KEGG" id="gur:Gura_0618"/>
<evidence type="ECO:0000313" key="14">
    <source>
        <dbReference type="Proteomes" id="UP000006695"/>
    </source>
</evidence>
<protein>
    <recommendedName>
        <fullName evidence="11">Carbon monoxide dehydrogenase</fullName>
        <ecNumber evidence="11">1.2.7.4</ecNumber>
    </recommendedName>
</protein>
<dbReference type="STRING" id="351605.Gura_0618"/>
<dbReference type="Gene3D" id="3.40.50.2030">
    <property type="match status" value="2"/>
</dbReference>
<dbReference type="RefSeq" id="WP_011937555.1">
    <property type="nucleotide sequence ID" value="NC_009483.1"/>
</dbReference>
<reference evidence="13 14" key="1">
    <citation type="submission" date="2007-05" db="EMBL/GenBank/DDBJ databases">
        <title>Complete sequence of Geobacter uraniireducens Rf4.</title>
        <authorList>
            <consortium name="US DOE Joint Genome Institute"/>
            <person name="Copeland A."/>
            <person name="Lucas S."/>
            <person name="Lapidus A."/>
            <person name="Barry K."/>
            <person name="Detter J.C."/>
            <person name="Glavina del Rio T."/>
            <person name="Hammon N."/>
            <person name="Israni S."/>
            <person name="Dalin E."/>
            <person name="Tice H."/>
            <person name="Pitluck S."/>
            <person name="Chertkov O."/>
            <person name="Brettin T."/>
            <person name="Bruce D."/>
            <person name="Han C."/>
            <person name="Schmutz J."/>
            <person name="Larimer F."/>
            <person name="Land M."/>
            <person name="Hauser L."/>
            <person name="Kyrpides N."/>
            <person name="Mikhailova N."/>
            <person name="Shelobolina E."/>
            <person name="Aklujkar M."/>
            <person name="Lovley D."/>
            <person name="Richardson P."/>
        </authorList>
    </citation>
    <scope>NUCLEOTIDE SEQUENCE [LARGE SCALE GENOMIC DNA]</scope>
    <source>
        <strain evidence="13 14">Rf4</strain>
    </source>
</reference>
<dbReference type="FunFam" id="1.20.1270.30:FF:000001">
    <property type="entry name" value="Carbon monoxide dehydrogenase"/>
    <property type="match status" value="1"/>
</dbReference>
<evidence type="ECO:0000256" key="11">
    <source>
        <dbReference type="PIRNR" id="PIRNR005023"/>
    </source>
</evidence>
<feature type="binding site" evidence="12">
    <location>
        <position position="44"/>
    </location>
    <ligand>
        <name>[4Fe-4S] cluster</name>
        <dbReference type="ChEBI" id="CHEBI:49883"/>
        <label>1</label>
        <note>ligand shared between dimeric partners</note>
    </ligand>
</feature>
<evidence type="ECO:0000256" key="10">
    <source>
        <dbReference type="ARBA" id="ARBA00048733"/>
    </source>
</evidence>
<evidence type="ECO:0000256" key="12">
    <source>
        <dbReference type="PIRSR" id="PIRSR005023-1"/>
    </source>
</evidence>
<keyword evidence="8 11" id="KW-0408">Iron</keyword>
<feature type="binding site" evidence="12">
    <location>
        <position position="316"/>
    </location>
    <ligand>
        <name>[Ni-4Fe-4S] cluster</name>
        <dbReference type="ChEBI" id="CHEBI:47739"/>
    </ligand>
</feature>
<dbReference type="GO" id="GO:0051539">
    <property type="term" value="F:4 iron, 4 sulfur cluster binding"/>
    <property type="evidence" value="ECO:0007669"/>
    <property type="project" value="UniProtKB-UniRule"/>
</dbReference>
<keyword evidence="9 11" id="KW-0411">Iron-sulfur</keyword>
<dbReference type="PANTHER" id="PTHR30109:SF4">
    <property type="entry name" value="CARBON MONOXIDE DEHYDROGENASE"/>
    <property type="match status" value="1"/>
</dbReference>
<evidence type="ECO:0000256" key="9">
    <source>
        <dbReference type="ARBA" id="ARBA00023014"/>
    </source>
</evidence>
<dbReference type="SUPFAM" id="SSF56821">
    <property type="entry name" value="Prismane protein-like"/>
    <property type="match status" value="1"/>
</dbReference>
<proteinExistence type="inferred from homology"/>
<evidence type="ECO:0000313" key="13">
    <source>
        <dbReference type="EMBL" id="ABQ24830.1"/>
    </source>
</evidence>
<feature type="binding site" evidence="12">
    <location>
        <position position="61"/>
    </location>
    <ligand>
        <name>[4Fe-4S] cluster</name>
        <dbReference type="ChEBI" id="CHEBI:49883"/>
        <label>2</label>
    </ligand>
</feature>
<accession>A5GC67</accession>
<gene>
    <name evidence="13" type="ordered locus">Gura_0618</name>
</gene>
<feature type="binding site" evidence="12">
    <location>
        <position position="53"/>
    </location>
    <ligand>
        <name>[4Fe-4S] cluster</name>
        <dbReference type="ChEBI" id="CHEBI:49883"/>
        <label>2</label>
    </ligand>
</feature>
<feature type="binding site" evidence="12">
    <location>
        <position position="492"/>
    </location>
    <ligand>
        <name>[Ni-4Fe-4S] cluster</name>
        <dbReference type="ChEBI" id="CHEBI:47739"/>
    </ligand>
</feature>
<dbReference type="InterPro" id="IPR004137">
    <property type="entry name" value="HCP/CODH"/>
</dbReference>
<comment type="cofactor">
    <cofactor evidence="1">
        <name>[4Fe-4S] cluster</name>
        <dbReference type="ChEBI" id="CHEBI:49883"/>
    </cofactor>
</comment>
<dbReference type="GO" id="GO:0016151">
    <property type="term" value="F:nickel cation binding"/>
    <property type="evidence" value="ECO:0007669"/>
    <property type="project" value="InterPro"/>
</dbReference>
<feature type="binding site" evidence="12">
    <location>
        <position position="462"/>
    </location>
    <ligand>
        <name>[Ni-4Fe-4S] cluster</name>
        <dbReference type="ChEBI" id="CHEBI:47739"/>
    </ligand>
</feature>
<dbReference type="Pfam" id="PF03063">
    <property type="entry name" value="Prismane"/>
    <property type="match status" value="1"/>
</dbReference>
<keyword evidence="14" id="KW-1185">Reference proteome</keyword>
<dbReference type="EC" id="1.2.7.4" evidence="11"/>
<feature type="binding site" evidence="12">
    <location>
        <position position="533"/>
    </location>
    <ligand>
        <name>[Ni-4Fe-4S] cluster</name>
        <dbReference type="ChEBI" id="CHEBI:47739"/>
    </ligand>
</feature>
<name>A5GC67_GEOUR</name>
<evidence type="ECO:0000256" key="2">
    <source>
        <dbReference type="ARBA" id="ARBA00010689"/>
    </source>
</evidence>
<dbReference type="EMBL" id="CP000698">
    <property type="protein sequence ID" value="ABQ24830.1"/>
    <property type="molecule type" value="Genomic_DNA"/>
</dbReference>
<comment type="subunit">
    <text evidence="3">Homodimer.</text>
</comment>
<dbReference type="GO" id="GO:0042542">
    <property type="term" value="P:response to hydrogen peroxide"/>
    <property type="evidence" value="ECO:0007669"/>
    <property type="project" value="TreeGrafter"/>
</dbReference>
<evidence type="ECO:0000256" key="7">
    <source>
        <dbReference type="ARBA" id="ARBA00023002"/>
    </source>
</evidence>
<dbReference type="GO" id="GO:0006091">
    <property type="term" value="P:generation of precursor metabolites and energy"/>
    <property type="evidence" value="ECO:0007669"/>
    <property type="project" value="InterPro"/>
</dbReference>
<dbReference type="GO" id="GO:0050418">
    <property type="term" value="F:hydroxylamine reductase activity"/>
    <property type="evidence" value="ECO:0007669"/>
    <property type="project" value="TreeGrafter"/>
</dbReference>
<evidence type="ECO:0000256" key="1">
    <source>
        <dbReference type="ARBA" id="ARBA00001966"/>
    </source>
</evidence>
<dbReference type="GO" id="GO:0043885">
    <property type="term" value="F:anaerobic carbon-monoxide dehydrogenase activity"/>
    <property type="evidence" value="ECO:0007669"/>
    <property type="project" value="UniProtKB-UniRule"/>
</dbReference>
<dbReference type="GO" id="GO:0004601">
    <property type="term" value="F:peroxidase activity"/>
    <property type="evidence" value="ECO:0007669"/>
    <property type="project" value="TreeGrafter"/>
</dbReference>
<evidence type="ECO:0000256" key="4">
    <source>
        <dbReference type="ARBA" id="ARBA00022485"/>
    </source>
</evidence>
<dbReference type="Gene3D" id="1.20.1270.30">
    <property type="match status" value="1"/>
</dbReference>
<evidence type="ECO:0000256" key="8">
    <source>
        <dbReference type="ARBA" id="ARBA00023004"/>
    </source>
</evidence>
<dbReference type="InterPro" id="IPR016099">
    <property type="entry name" value="Prismane-like_a/b-sand"/>
</dbReference>
<dbReference type="InterPro" id="IPR010047">
    <property type="entry name" value="CODH"/>
</dbReference>
<feature type="binding site" evidence="12">
    <location>
        <position position="280"/>
    </location>
    <ligand>
        <name>[Ni-4Fe-4S] cluster</name>
        <dbReference type="ChEBI" id="CHEBI:47739"/>
    </ligand>
</feature>
<dbReference type="CDD" id="cd01915">
    <property type="entry name" value="CODH"/>
    <property type="match status" value="1"/>
</dbReference>
<dbReference type="HOGENOM" id="CLU_030631_0_0_7"/>
<evidence type="ECO:0000256" key="6">
    <source>
        <dbReference type="ARBA" id="ARBA00022723"/>
    </source>
</evidence>